<sequence>MVNNFLKNSHSFFSRKQNSILSAASVLMAAVFFSRLLGLLRDRFLAGTFFGEGLAWQLDVYFAAFRLPDMIFQLLVVGALSAAFIPVFSQYLVKNPKKAWHVASAVITISFSLFLVLGLLLALFAEPLSRLIAPTFTARELVLMVNLTRVLIIAQGSFLVSNFVTGMLQSYQHFLVPALSPIAYNLGIIFGILVLSPIFGIYGPAIGVVIGALLHLLVQLPLIKQIGFYYRPNFDYRHPAVKRIGRLMLPRTLALAITQIELTVAVFIATSLASGSLAIFYFAQHLNTLPVGLFGATIGQAALPTLSQQTSKSLDKFKDLFVSSLNQVLYLSLPASMILLVLRVPAVRLAFGAKGFPWQATLLTGQVVALFAISVFAQSAIQILVRGFYALSNTKTPLFLGAIAVLTNVALSFWFVYSLNLSVLGLALAISLSSFLHAGLLFIFLHRQVQGFDLKQLFTPFIKMSLATVVTGVSLWAPLRLLDLYVLNTARTIDLIILTVITIAVGLSVYLLLSKLLKVKELDSFLSLVKRIKNFKQVLSQTEEVLEPSAPPA</sequence>
<keyword evidence="8 9" id="KW-0961">Cell wall biogenesis/degradation</keyword>
<dbReference type="UniPathway" id="UPA00219"/>
<dbReference type="InterPro" id="IPR004268">
    <property type="entry name" value="MurJ"/>
</dbReference>
<dbReference type="GO" id="GO:0005886">
    <property type="term" value="C:plasma membrane"/>
    <property type="evidence" value="ECO:0007669"/>
    <property type="project" value="UniProtKB-SubCell"/>
</dbReference>
<evidence type="ECO:0000256" key="1">
    <source>
        <dbReference type="ARBA" id="ARBA00004651"/>
    </source>
</evidence>
<dbReference type="GO" id="GO:0008360">
    <property type="term" value="P:regulation of cell shape"/>
    <property type="evidence" value="ECO:0007669"/>
    <property type="project" value="UniProtKB-UniRule"/>
</dbReference>
<proteinExistence type="inferred from homology"/>
<comment type="similarity">
    <text evidence="8 9">Belongs to the MurJ/MviN family.</text>
</comment>
<evidence type="ECO:0000313" key="11">
    <source>
        <dbReference type="Proteomes" id="UP000033860"/>
    </source>
</evidence>
<feature type="transmembrane region" description="Helical" evidence="8">
    <location>
        <begin position="495"/>
        <end position="513"/>
    </location>
</feature>
<reference evidence="10 11" key="1">
    <citation type="journal article" date="2015" name="Nature">
        <title>rRNA introns, odd ribosomes, and small enigmatic genomes across a large radiation of phyla.</title>
        <authorList>
            <person name="Brown C.T."/>
            <person name="Hug L.A."/>
            <person name="Thomas B.C."/>
            <person name="Sharon I."/>
            <person name="Castelle C.J."/>
            <person name="Singh A."/>
            <person name="Wilkins M.J."/>
            <person name="Williams K.H."/>
            <person name="Banfield J.F."/>
        </authorList>
    </citation>
    <scope>NUCLEOTIDE SEQUENCE [LARGE SCALE GENOMIC DNA]</scope>
</reference>
<comment type="caution">
    <text evidence="10">The sequence shown here is derived from an EMBL/GenBank/DDBJ whole genome shotgun (WGS) entry which is preliminary data.</text>
</comment>
<dbReference type="PIRSF" id="PIRSF002869">
    <property type="entry name" value="MviN"/>
    <property type="match status" value="1"/>
</dbReference>
<feature type="transmembrane region" description="Helical" evidence="8">
    <location>
        <begin position="289"/>
        <end position="307"/>
    </location>
</feature>
<dbReference type="CDD" id="cd13123">
    <property type="entry name" value="MATE_MurJ_like"/>
    <property type="match status" value="1"/>
</dbReference>
<feature type="transmembrane region" description="Helical" evidence="8">
    <location>
        <begin position="20"/>
        <end position="37"/>
    </location>
</feature>
<dbReference type="Proteomes" id="UP000033860">
    <property type="component" value="Unassembled WGS sequence"/>
</dbReference>
<dbReference type="Pfam" id="PF03023">
    <property type="entry name" value="MurJ"/>
    <property type="match status" value="1"/>
</dbReference>
<evidence type="ECO:0000256" key="5">
    <source>
        <dbReference type="ARBA" id="ARBA00022984"/>
    </source>
</evidence>
<dbReference type="GO" id="GO:0071555">
    <property type="term" value="P:cell wall organization"/>
    <property type="evidence" value="ECO:0007669"/>
    <property type="project" value="UniProtKB-UniRule"/>
</dbReference>
<evidence type="ECO:0000256" key="7">
    <source>
        <dbReference type="ARBA" id="ARBA00023136"/>
    </source>
</evidence>
<feature type="transmembrane region" description="Helical" evidence="8">
    <location>
        <begin position="363"/>
        <end position="385"/>
    </location>
</feature>
<evidence type="ECO:0000256" key="6">
    <source>
        <dbReference type="ARBA" id="ARBA00022989"/>
    </source>
</evidence>
<evidence type="ECO:0000313" key="10">
    <source>
        <dbReference type="EMBL" id="KKU61853.1"/>
    </source>
</evidence>
<dbReference type="AlphaFoldDB" id="A0A0G1U6G9"/>
<protein>
    <recommendedName>
        <fullName evidence="8">Probable lipid II flippase MurJ</fullName>
    </recommendedName>
</protein>
<dbReference type="PANTHER" id="PTHR47019:SF1">
    <property type="entry name" value="LIPID II FLIPPASE MURJ"/>
    <property type="match status" value="1"/>
</dbReference>
<gene>
    <name evidence="8" type="primary">murJ</name>
    <name evidence="10" type="ORF">UX85_C0001G0067</name>
</gene>
<keyword evidence="6 8" id="KW-1133">Transmembrane helix</keyword>
<keyword evidence="8 9" id="KW-0813">Transport</keyword>
<dbReference type="GO" id="GO:0009252">
    <property type="term" value="P:peptidoglycan biosynthetic process"/>
    <property type="evidence" value="ECO:0007669"/>
    <property type="project" value="UniProtKB-UniRule"/>
</dbReference>
<feature type="transmembrane region" description="Helical" evidence="8">
    <location>
        <begin position="423"/>
        <end position="445"/>
    </location>
</feature>
<feature type="transmembrane region" description="Helical" evidence="8">
    <location>
        <begin position="328"/>
        <end position="351"/>
    </location>
</feature>
<keyword evidence="4 8" id="KW-0133">Cell shape</keyword>
<feature type="transmembrane region" description="Helical" evidence="8">
    <location>
        <begin position="457"/>
        <end position="475"/>
    </location>
</feature>
<evidence type="ECO:0000256" key="9">
    <source>
        <dbReference type="PIRNR" id="PIRNR002869"/>
    </source>
</evidence>
<accession>A0A0G1U6G9</accession>
<dbReference type="GO" id="GO:0034204">
    <property type="term" value="P:lipid translocation"/>
    <property type="evidence" value="ECO:0007669"/>
    <property type="project" value="TreeGrafter"/>
</dbReference>
<comment type="subcellular location">
    <subcellularLocation>
        <location evidence="1 8">Cell membrane</location>
        <topology evidence="1 8">Multi-pass membrane protein</topology>
    </subcellularLocation>
</comment>
<dbReference type="GO" id="GO:0015648">
    <property type="term" value="F:lipid-linked peptidoglycan transporter activity"/>
    <property type="evidence" value="ECO:0007669"/>
    <property type="project" value="UniProtKB-UniRule"/>
</dbReference>
<comment type="pathway">
    <text evidence="8">Cell wall biogenesis; peptidoglycan biosynthesis.</text>
</comment>
<dbReference type="HAMAP" id="MF_02078">
    <property type="entry name" value="MurJ_MviN"/>
    <property type="match status" value="1"/>
</dbReference>
<dbReference type="PANTHER" id="PTHR47019">
    <property type="entry name" value="LIPID II FLIPPASE MURJ"/>
    <property type="match status" value="1"/>
</dbReference>
<feature type="transmembrane region" description="Helical" evidence="8">
    <location>
        <begin position="397"/>
        <end position="417"/>
    </location>
</feature>
<keyword evidence="5 8" id="KW-0573">Peptidoglycan synthesis</keyword>
<keyword evidence="7 8" id="KW-0472">Membrane</keyword>
<organism evidence="10 11">
    <name type="scientific">Candidatus Beckwithbacteria bacterium GW2011_GWB1_47_15</name>
    <dbReference type="NCBI Taxonomy" id="1618371"/>
    <lineage>
        <taxon>Bacteria</taxon>
        <taxon>Candidatus Beckwithiibacteriota</taxon>
    </lineage>
</organism>
<keyword evidence="3 8" id="KW-0812">Transmembrane</keyword>
<feature type="transmembrane region" description="Helical" evidence="8">
    <location>
        <begin position="141"/>
        <end position="162"/>
    </location>
</feature>
<dbReference type="NCBIfam" id="TIGR01695">
    <property type="entry name" value="murJ_mviN"/>
    <property type="match status" value="1"/>
</dbReference>
<feature type="transmembrane region" description="Helical" evidence="8">
    <location>
        <begin position="105"/>
        <end position="125"/>
    </location>
</feature>
<dbReference type="InterPro" id="IPR051050">
    <property type="entry name" value="Lipid_II_flippase_MurJ/MviN"/>
</dbReference>
<feature type="transmembrane region" description="Helical" evidence="8">
    <location>
        <begin position="253"/>
        <end position="283"/>
    </location>
</feature>
<dbReference type="PRINTS" id="PR01806">
    <property type="entry name" value="VIRFACTRMVIN"/>
</dbReference>
<feature type="transmembrane region" description="Helical" evidence="8">
    <location>
        <begin position="201"/>
        <end position="223"/>
    </location>
</feature>
<evidence type="ECO:0000256" key="3">
    <source>
        <dbReference type="ARBA" id="ARBA00022692"/>
    </source>
</evidence>
<keyword evidence="2 8" id="KW-1003">Cell membrane</keyword>
<feature type="transmembrane region" description="Helical" evidence="8">
    <location>
        <begin position="70"/>
        <end position="93"/>
    </location>
</feature>
<evidence type="ECO:0000256" key="4">
    <source>
        <dbReference type="ARBA" id="ARBA00022960"/>
    </source>
</evidence>
<dbReference type="EMBL" id="LCNT01000001">
    <property type="protein sequence ID" value="KKU61853.1"/>
    <property type="molecule type" value="Genomic_DNA"/>
</dbReference>
<name>A0A0G1U6G9_9BACT</name>
<evidence type="ECO:0000256" key="2">
    <source>
        <dbReference type="ARBA" id="ARBA00022475"/>
    </source>
</evidence>
<evidence type="ECO:0000256" key="8">
    <source>
        <dbReference type="HAMAP-Rule" id="MF_02078"/>
    </source>
</evidence>
<feature type="transmembrane region" description="Helical" evidence="8">
    <location>
        <begin position="174"/>
        <end position="195"/>
    </location>
</feature>
<comment type="function">
    <text evidence="8 9">Involved in peptidoglycan biosynthesis. Transports lipid-linked peptidoglycan precursors from the inner to the outer leaflet of the cytoplasmic membrane.</text>
</comment>